<name>A0A9N9JE88_9GLOM</name>
<feature type="transmembrane region" description="Helical" evidence="1">
    <location>
        <begin position="20"/>
        <end position="40"/>
    </location>
</feature>
<reference evidence="2" key="1">
    <citation type="submission" date="2021-06" db="EMBL/GenBank/DDBJ databases">
        <authorList>
            <person name="Kallberg Y."/>
            <person name="Tangrot J."/>
            <person name="Rosling A."/>
        </authorList>
    </citation>
    <scope>NUCLEOTIDE SEQUENCE</scope>
    <source>
        <strain evidence="2">UK204</strain>
    </source>
</reference>
<evidence type="ECO:0000256" key="1">
    <source>
        <dbReference type="SAM" id="Phobius"/>
    </source>
</evidence>
<keyword evidence="1" id="KW-0812">Transmembrane</keyword>
<sequence length="85" mass="9450">AGWLWSKSPCWCVRLRGGYGVSLLGVSGLVFSCGVVMGHSEKALVVGMSRVRVRVKFMLGLIMGHSEKALLVDKSRVRVRLGFWW</sequence>
<evidence type="ECO:0000313" key="3">
    <source>
        <dbReference type="Proteomes" id="UP000789570"/>
    </source>
</evidence>
<feature type="non-terminal residue" evidence="2">
    <location>
        <position position="85"/>
    </location>
</feature>
<organism evidence="2 3">
    <name type="scientific">Funneliformis caledonium</name>
    <dbReference type="NCBI Taxonomy" id="1117310"/>
    <lineage>
        <taxon>Eukaryota</taxon>
        <taxon>Fungi</taxon>
        <taxon>Fungi incertae sedis</taxon>
        <taxon>Mucoromycota</taxon>
        <taxon>Glomeromycotina</taxon>
        <taxon>Glomeromycetes</taxon>
        <taxon>Glomerales</taxon>
        <taxon>Glomeraceae</taxon>
        <taxon>Funneliformis</taxon>
    </lineage>
</organism>
<comment type="caution">
    <text evidence="2">The sequence shown here is derived from an EMBL/GenBank/DDBJ whole genome shotgun (WGS) entry which is preliminary data.</text>
</comment>
<gene>
    <name evidence="2" type="ORF">FCALED_LOCUS17773</name>
</gene>
<proteinExistence type="predicted"/>
<protein>
    <submittedName>
        <fullName evidence="2">7951_t:CDS:1</fullName>
    </submittedName>
</protein>
<dbReference type="Proteomes" id="UP000789570">
    <property type="component" value="Unassembled WGS sequence"/>
</dbReference>
<feature type="non-terminal residue" evidence="2">
    <location>
        <position position="1"/>
    </location>
</feature>
<keyword evidence="3" id="KW-1185">Reference proteome</keyword>
<dbReference type="EMBL" id="CAJVPQ010029509">
    <property type="protein sequence ID" value="CAG8775049.1"/>
    <property type="molecule type" value="Genomic_DNA"/>
</dbReference>
<keyword evidence="1" id="KW-1133">Transmembrane helix</keyword>
<evidence type="ECO:0000313" key="2">
    <source>
        <dbReference type="EMBL" id="CAG8775049.1"/>
    </source>
</evidence>
<keyword evidence="1" id="KW-0472">Membrane</keyword>
<dbReference type="AlphaFoldDB" id="A0A9N9JE88"/>
<accession>A0A9N9JE88</accession>